<dbReference type="PANTHER" id="PTHR11786">
    <property type="entry name" value="N-HYDROXYARYLAMINE O-ACETYLTRANSFERASE"/>
    <property type="match status" value="1"/>
</dbReference>
<protein>
    <recommendedName>
        <fullName evidence="3">Arylamine N-acetyltransferase</fullName>
    </recommendedName>
</protein>
<dbReference type="SUPFAM" id="SSF54001">
    <property type="entry name" value="Cysteine proteinases"/>
    <property type="match status" value="1"/>
</dbReference>
<dbReference type="Pfam" id="PF00797">
    <property type="entry name" value="Acetyltransf_2"/>
    <property type="match status" value="1"/>
</dbReference>
<sequence length="284" mass="32149">MSTKKVDDKQKAAVLAYLNIVEATPTLPFLEQLIAAYCRTVPWESAFRIVRRAETACMELVDTAVTANCPRWPEQFWQDAINRGGGGTCFESNYAFFALLLSLGYDGYLTINNMGESIGCHTAIIILLDGQKWLADAGLPICVPLPISNRGVIHRSSPFLHYIIRPNGRSRYQIERRPHPRQIAFTLIDTPVDDATYRAATAADYGEDSLFLDVVIVNKIIHNQAWRFNMAEWPWRLNRFEWGQRFDTELEGDAATAVAKHFGLDTAVVQQAFALTQDNYLMER</sequence>
<dbReference type="AlphaFoldDB" id="A0A3B0UXI1"/>
<dbReference type="InterPro" id="IPR038765">
    <property type="entry name" value="Papain-like_cys_pep_sf"/>
</dbReference>
<name>A0A3B0UXI1_9ZZZZ</name>
<comment type="similarity">
    <text evidence="1">Belongs to the arylamine N-acetyltransferase family.</text>
</comment>
<organism evidence="2">
    <name type="scientific">hydrothermal vent metagenome</name>
    <dbReference type="NCBI Taxonomy" id="652676"/>
    <lineage>
        <taxon>unclassified sequences</taxon>
        <taxon>metagenomes</taxon>
        <taxon>ecological metagenomes</taxon>
    </lineage>
</organism>
<reference evidence="2" key="1">
    <citation type="submission" date="2018-06" db="EMBL/GenBank/DDBJ databases">
        <authorList>
            <person name="Zhirakovskaya E."/>
        </authorList>
    </citation>
    <scope>NUCLEOTIDE SEQUENCE</scope>
</reference>
<dbReference type="PANTHER" id="PTHR11786:SF0">
    <property type="entry name" value="ARYLAMINE N-ACETYLTRANSFERASE 4-RELATED"/>
    <property type="match status" value="1"/>
</dbReference>
<evidence type="ECO:0008006" key="3">
    <source>
        <dbReference type="Google" id="ProtNLM"/>
    </source>
</evidence>
<dbReference type="EMBL" id="UOEU01000397">
    <property type="protein sequence ID" value="VAW32843.1"/>
    <property type="molecule type" value="Genomic_DNA"/>
</dbReference>
<accession>A0A3B0UXI1</accession>
<dbReference type="InterPro" id="IPR053710">
    <property type="entry name" value="Arylamine_NAT_domain_sf"/>
</dbReference>
<evidence type="ECO:0000256" key="1">
    <source>
        <dbReference type="ARBA" id="ARBA00006547"/>
    </source>
</evidence>
<dbReference type="Gene3D" id="3.30.2140.20">
    <property type="match status" value="1"/>
</dbReference>
<evidence type="ECO:0000313" key="2">
    <source>
        <dbReference type="EMBL" id="VAW32843.1"/>
    </source>
</evidence>
<dbReference type="GO" id="GO:0016407">
    <property type="term" value="F:acetyltransferase activity"/>
    <property type="evidence" value="ECO:0007669"/>
    <property type="project" value="InterPro"/>
</dbReference>
<dbReference type="InterPro" id="IPR001447">
    <property type="entry name" value="Arylamine_N-AcTrfase"/>
</dbReference>
<gene>
    <name evidence="2" type="ORF">MNBD_CHLOROFLEXI01-4254</name>
</gene>
<proteinExistence type="inferred from homology"/>